<dbReference type="InterPro" id="IPR001138">
    <property type="entry name" value="Zn2Cys6_DnaBD"/>
</dbReference>
<dbReference type="CDD" id="cd00067">
    <property type="entry name" value="GAL4"/>
    <property type="match status" value="1"/>
</dbReference>
<feature type="compositionally biased region" description="Acidic residues" evidence="1">
    <location>
        <begin position="345"/>
        <end position="362"/>
    </location>
</feature>
<reference evidence="3 4" key="1">
    <citation type="journal article" date="2018" name="Mol. Biol. Evol.">
        <title>Broad Genomic Sampling Reveals a Smut Pathogenic Ancestry of the Fungal Clade Ustilaginomycotina.</title>
        <authorList>
            <person name="Kijpornyongpan T."/>
            <person name="Mondo S.J."/>
            <person name="Barry K."/>
            <person name="Sandor L."/>
            <person name="Lee J."/>
            <person name="Lipzen A."/>
            <person name="Pangilinan J."/>
            <person name="LaButti K."/>
            <person name="Hainaut M."/>
            <person name="Henrissat B."/>
            <person name="Grigoriev I.V."/>
            <person name="Spatafora J.W."/>
            <person name="Aime M.C."/>
        </authorList>
    </citation>
    <scope>NUCLEOTIDE SEQUENCE [LARGE SCALE GENOMIC DNA]</scope>
    <source>
        <strain evidence="3 4">MCA 4658</strain>
    </source>
</reference>
<feature type="compositionally biased region" description="Polar residues" evidence="1">
    <location>
        <begin position="1003"/>
        <end position="1021"/>
    </location>
</feature>
<feature type="region of interest" description="Disordered" evidence="1">
    <location>
        <begin position="161"/>
        <end position="210"/>
    </location>
</feature>
<feature type="compositionally biased region" description="Low complexity" evidence="1">
    <location>
        <begin position="400"/>
        <end position="410"/>
    </location>
</feature>
<feature type="compositionally biased region" description="Acidic residues" evidence="1">
    <location>
        <begin position="715"/>
        <end position="729"/>
    </location>
</feature>
<keyword evidence="4" id="KW-1185">Reference proteome</keyword>
<feature type="compositionally biased region" description="Polar residues" evidence="1">
    <location>
        <begin position="1331"/>
        <end position="1343"/>
    </location>
</feature>
<dbReference type="GeneID" id="37032365"/>
<dbReference type="OrthoDB" id="10324296at2759"/>
<feature type="region of interest" description="Disordered" evidence="1">
    <location>
        <begin position="222"/>
        <end position="254"/>
    </location>
</feature>
<feature type="region of interest" description="Disordered" evidence="1">
    <location>
        <begin position="978"/>
        <end position="1029"/>
    </location>
</feature>
<feature type="compositionally biased region" description="Basic and acidic residues" evidence="1">
    <location>
        <begin position="161"/>
        <end position="176"/>
    </location>
</feature>
<evidence type="ECO:0000259" key="2">
    <source>
        <dbReference type="PROSITE" id="PS50048"/>
    </source>
</evidence>
<evidence type="ECO:0000256" key="1">
    <source>
        <dbReference type="SAM" id="MobiDB-lite"/>
    </source>
</evidence>
<feature type="region of interest" description="Disordered" evidence="1">
    <location>
        <begin position="1"/>
        <end position="80"/>
    </location>
</feature>
<feature type="region of interest" description="Disordered" evidence="1">
    <location>
        <begin position="312"/>
        <end position="411"/>
    </location>
</feature>
<feature type="compositionally biased region" description="Basic and acidic residues" evidence="1">
    <location>
        <begin position="691"/>
        <end position="714"/>
    </location>
</feature>
<feature type="domain" description="Zn(2)-C6 fungal-type" evidence="2">
    <location>
        <begin position="256"/>
        <end position="303"/>
    </location>
</feature>
<feature type="compositionally biased region" description="Basic and acidic residues" evidence="1">
    <location>
        <begin position="315"/>
        <end position="325"/>
    </location>
</feature>
<dbReference type="SUPFAM" id="SSF57701">
    <property type="entry name" value="Zn2/Cys6 DNA-binding domain"/>
    <property type="match status" value="1"/>
</dbReference>
<feature type="compositionally biased region" description="Basic and acidic residues" evidence="1">
    <location>
        <begin position="13"/>
        <end position="36"/>
    </location>
</feature>
<dbReference type="GO" id="GO:0008270">
    <property type="term" value="F:zinc ion binding"/>
    <property type="evidence" value="ECO:0007669"/>
    <property type="project" value="InterPro"/>
</dbReference>
<protein>
    <recommendedName>
        <fullName evidence="2">Zn(2)-C6 fungal-type domain-containing protein</fullName>
    </recommendedName>
</protein>
<evidence type="ECO:0000313" key="4">
    <source>
        <dbReference type="Proteomes" id="UP000245783"/>
    </source>
</evidence>
<feature type="compositionally biased region" description="Low complexity" evidence="1">
    <location>
        <begin position="1213"/>
        <end position="1224"/>
    </location>
</feature>
<feature type="compositionally biased region" description="Polar residues" evidence="1">
    <location>
        <begin position="198"/>
        <end position="210"/>
    </location>
</feature>
<feature type="compositionally biased region" description="Polar residues" evidence="1">
    <location>
        <begin position="978"/>
        <end position="987"/>
    </location>
</feature>
<dbReference type="RefSeq" id="XP_025368871.1">
    <property type="nucleotide sequence ID" value="XM_025510495.1"/>
</dbReference>
<dbReference type="Gene3D" id="4.10.240.10">
    <property type="entry name" value="Zn(2)-C6 fungal-type DNA-binding domain"/>
    <property type="match status" value="1"/>
</dbReference>
<feature type="compositionally biased region" description="Polar residues" evidence="1">
    <location>
        <begin position="66"/>
        <end position="78"/>
    </location>
</feature>
<dbReference type="PROSITE" id="PS50048">
    <property type="entry name" value="ZN2_CY6_FUNGAL_2"/>
    <property type="match status" value="1"/>
</dbReference>
<feature type="region of interest" description="Disordered" evidence="1">
    <location>
        <begin position="1153"/>
        <end position="1224"/>
    </location>
</feature>
<feature type="region of interest" description="Disordered" evidence="1">
    <location>
        <begin position="439"/>
        <end position="458"/>
    </location>
</feature>
<dbReference type="EMBL" id="KZ819388">
    <property type="protein sequence ID" value="PWN41711.1"/>
    <property type="molecule type" value="Genomic_DNA"/>
</dbReference>
<feature type="compositionally biased region" description="Low complexity" evidence="1">
    <location>
        <begin position="1181"/>
        <end position="1200"/>
    </location>
</feature>
<proteinExistence type="predicted"/>
<feature type="region of interest" description="Disordered" evidence="1">
    <location>
        <begin position="1324"/>
        <end position="1343"/>
    </location>
</feature>
<feature type="region of interest" description="Disordered" evidence="1">
    <location>
        <begin position="687"/>
        <end position="759"/>
    </location>
</feature>
<feature type="compositionally biased region" description="Polar residues" evidence="1">
    <location>
        <begin position="328"/>
        <end position="337"/>
    </location>
</feature>
<dbReference type="InterPro" id="IPR036864">
    <property type="entry name" value="Zn2-C6_fun-type_DNA-bd_sf"/>
</dbReference>
<accession>A0A316VZL1</accession>
<sequence length="1388" mass="149919">MHHRRHYPSVSDARSRQRQGDEEDHNEQQRLAERSPSRPHAAFEGSPAPAPHQQQQQPRGSFPSAPLSTFLHSPSSGNALDHVTLPRIISPPETRGQQLNADLARDSALHHSSRDEDARQRLASLRHEADARKDAEAFNHGHSSRWAVGAGSPLLHDHQRLPAHEERAFPNREARDGYGGGSRRREPNVEDSRAFSASRGSDTQLRSNASVLREAASSIAAKPTMTSRTVEATRTASSDVLAPVQRGPRGSYAARTCTQCRKRKAKCNLPEQVLLADTVSTTEPLPEHLRCVRCANMNLTCLVYEKNARGKRKRVVDVEQDEKRNTNKKSGASTRRTSGVPLVLPEDDGDSVSLEEDEDESQVEMRSPTRFQATVSANRDPANYPSSREKLNASSGKEVQQSSAIAQAQARTNTASGSLTLDGRDAARAVQNLVSSAQVKSESMNISPHKRSPSPTTRASVEQLQIFLPNNISPGFTAGAQLAMRPLSLLAQYLVKNKSFATKQKFETDWDGEAQKFEAEQDSPDVLDVVSEKLSRRLTPWANAYILWHPHLPTLSELRTRHSSTPTTSSSLLLSLLYLLTLPRLEPQPSSPGKTSHILILLSAAVRRDLTLVMMGTRPDILSVQALELLSAHAPLAPLERLSRRAPRSPEPFTGRGLLVVAQRIAQALNLPAAPARAAEMLASHFSASREMSERAQPDSVSRRRNERPRKSTDDDSDASSEDMDDNESADEHREVEQDETSGKRACVPKQGAPSSTAQKQAMHEAIVWHSLACWSAAMAFDDEMVSPPASLLTDPNDEFELHSEPGASTDEIESLRNAGRVVMRSRFLTLKQLYDKWRKMDGSMNRQEAKRSSSERTSFATRALMEFNTDLKEADAQTKRDLAPFLESRSVDVLVRWLSIDQQQRQYLLLSMAFIYVIYGRPVSEWHMAGPVDILRQVHGNPSTGKFCRERSNLHGEQIQRILSAFTDLACLGHTSDNTASRQPRSASRHQKDSAARRFVSAQRSRGSSSLTADGSLTSEAETDEEGTSVEELQVGAAHAVGAIPVMWTCASIVNVAKGEVEKRAATLMGWRAMNPGAGVQIALLRLTARCLREMEPRVRRGELSSDEACKMGSVWAAAAGLISDAAQSIADWKGLIESNHIQRSKNFIVAPPSANGAKDKDSAEATDKHGQDANTSRKAALPALPLFGLGPSSGVPPSHAGGAPSANHHNVGSSVPSSGMMSGGFDPFPPGLGFGLGGEGVNSLLAGGGLMTDLMMSSAAGWGLGGAMTNAGAGDSGNTSQVDVISAMMSTSNGGGGLNALANFFNGGAGAQGGLSANSRAASSALTGRHQQANAEGNGASGVQSWSDMLAIFGGDDESLARSTNPNAPFDWATFAGWKAEDGTDR</sequence>
<feature type="compositionally biased region" description="Basic and acidic residues" evidence="1">
    <location>
        <begin position="1159"/>
        <end position="1173"/>
    </location>
</feature>
<organism evidence="3 4">
    <name type="scientific">Ceraceosorus guamensis</name>
    <dbReference type="NCBI Taxonomy" id="1522189"/>
    <lineage>
        <taxon>Eukaryota</taxon>
        <taxon>Fungi</taxon>
        <taxon>Dikarya</taxon>
        <taxon>Basidiomycota</taxon>
        <taxon>Ustilaginomycotina</taxon>
        <taxon>Exobasidiomycetes</taxon>
        <taxon>Ceraceosorales</taxon>
        <taxon>Ceraceosoraceae</taxon>
        <taxon>Ceraceosorus</taxon>
    </lineage>
</organism>
<name>A0A316VZL1_9BASI</name>
<gene>
    <name evidence="3" type="ORF">IE81DRAFT_156760</name>
</gene>
<dbReference type="Proteomes" id="UP000245783">
    <property type="component" value="Unassembled WGS sequence"/>
</dbReference>
<feature type="compositionally biased region" description="Basic and acidic residues" evidence="1">
    <location>
        <begin position="183"/>
        <end position="193"/>
    </location>
</feature>
<evidence type="ECO:0000313" key="3">
    <source>
        <dbReference type="EMBL" id="PWN41711.1"/>
    </source>
</evidence>
<feature type="compositionally biased region" description="Polar residues" evidence="1">
    <location>
        <begin position="224"/>
        <end position="238"/>
    </location>
</feature>
<dbReference type="InParanoid" id="A0A316VZL1"/>
<dbReference type="GO" id="GO:0000981">
    <property type="term" value="F:DNA-binding transcription factor activity, RNA polymerase II-specific"/>
    <property type="evidence" value="ECO:0007669"/>
    <property type="project" value="InterPro"/>
</dbReference>